<dbReference type="Gene3D" id="3.30.1310.20">
    <property type="entry name" value="PRTase-like"/>
    <property type="match status" value="1"/>
</dbReference>
<evidence type="ECO:0000259" key="2">
    <source>
        <dbReference type="Pfam" id="PF00156"/>
    </source>
</evidence>
<evidence type="ECO:0000313" key="3">
    <source>
        <dbReference type="EMBL" id="NZA27846.1"/>
    </source>
</evidence>
<dbReference type="AlphaFoldDB" id="A0A853JEV9"/>
<dbReference type="Proteomes" id="UP000578091">
    <property type="component" value="Unassembled WGS sequence"/>
</dbReference>
<sequence>MPFHDREDAACRLAAALSRYRGARPLVLGIPRGGVAIGRIVAAALEGELDVVLVRKLRAPDNSEFAIGSVDENGRVLLDEVAARWSGTGHAYVQLEAARQLRLIGERRLAWRGGRARIPLAGRTVIVIDDGLTNGSIMAAALRLVRAAAPARLVCAVPVAAHESLQQVRRLADEVVCLAAPWPCGALGLYYEDVDQVEDADVAVALAAGRAEPGRSAARRLDPGQYRARQG</sequence>
<gene>
    <name evidence="3" type="ORF">H0E84_15820</name>
</gene>
<dbReference type="SUPFAM" id="SSF53271">
    <property type="entry name" value="PRTase-like"/>
    <property type="match status" value="1"/>
</dbReference>
<dbReference type="Pfam" id="PF00156">
    <property type="entry name" value="Pribosyltran"/>
    <property type="match status" value="1"/>
</dbReference>
<dbReference type="InterPro" id="IPR000836">
    <property type="entry name" value="PRTase_dom"/>
</dbReference>
<comment type="caution">
    <text evidence="3">The sequence shown here is derived from an EMBL/GenBank/DDBJ whole genome shotgun (WGS) entry which is preliminary data.</text>
</comment>
<accession>A0A853JEV9</accession>
<dbReference type="InterPro" id="IPR029057">
    <property type="entry name" value="PRTase-like"/>
</dbReference>
<keyword evidence="3" id="KW-0328">Glycosyltransferase</keyword>
<dbReference type="CDD" id="cd06223">
    <property type="entry name" value="PRTases_typeI"/>
    <property type="match status" value="1"/>
</dbReference>
<name>A0A853JEV9_9GAMM</name>
<reference evidence="3 4" key="1">
    <citation type="submission" date="2020-07" db="EMBL/GenBank/DDBJ databases">
        <title>Luteimonas sp. SJ-92.</title>
        <authorList>
            <person name="Huang X.-X."/>
            <person name="Xu L."/>
            <person name="Sun J.-Q."/>
        </authorList>
    </citation>
    <scope>NUCLEOTIDE SEQUENCE [LARGE SCALE GENOMIC DNA]</scope>
    <source>
        <strain evidence="3 4">SJ-92</strain>
    </source>
</reference>
<protein>
    <submittedName>
        <fullName evidence="3">Phosphoribosyltransferase</fullName>
    </submittedName>
</protein>
<keyword evidence="4" id="KW-1185">Reference proteome</keyword>
<dbReference type="Gene3D" id="3.40.50.2020">
    <property type="match status" value="1"/>
</dbReference>
<dbReference type="EMBL" id="JACCKA010000086">
    <property type="protein sequence ID" value="NZA27846.1"/>
    <property type="molecule type" value="Genomic_DNA"/>
</dbReference>
<evidence type="ECO:0000313" key="4">
    <source>
        <dbReference type="Proteomes" id="UP000578091"/>
    </source>
</evidence>
<keyword evidence="3" id="KW-0808">Transferase</keyword>
<evidence type="ECO:0000256" key="1">
    <source>
        <dbReference type="SAM" id="MobiDB-lite"/>
    </source>
</evidence>
<dbReference type="GO" id="GO:0016757">
    <property type="term" value="F:glycosyltransferase activity"/>
    <property type="evidence" value="ECO:0007669"/>
    <property type="project" value="UniProtKB-KW"/>
</dbReference>
<feature type="domain" description="Phosphoribosyltransferase" evidence="2">
    <location>
        <begin position="7"/>
        <end position="184"/>
    </location>
</feature>
<feature type="region of interest" description="Disordered" evidence="1">
    <location>
        <begin position="212"/>
        <end position="231"/>
    </location>
</feature>
<organism evidence="3 4">
    <name type="scientific">Luteimonas salinisoli</name>
    <dbReference type="NCBI Taxonomy" id="2752307"/>
    <lineage>
        <taxon>Bacteria</taxon>
        <taxon>Pseudomonadati</taxon>
        <taxon>Pseudomonadota</taxon>
        <taxon>Gammaproteobacteria</taxon>
        <taxon>Lysobacterales</taxon>
        <taxon>Lysobacteraceae</taxon>
        <taxon>Luteimonas</taxon>
    </lineage>
</organism>
<proteinExistence type="predicted"/>